<dbReference type="Proteomes" id="UP000093053">
    <property type="component" value="Chromosome"/>
</dbReference>
<accession>A0A1B2HQF1</accession>
<name>A0A1B2HQF1_9PSEU</name>
<dbReference type="EMBL" id="CP016793">
    <property type="protein sequence ID" value="ANZ39960.1"/>
    <property type="molecule type" value="Genomic_DNA"/>
</dbReference>
<feature type="compositionally biased region" description="Gly residues" evidence="1">
    <location>
        <begin position="21"/>
        <end position="33"/>
    </location>
</feature>
<dbReference type="STRING" id="1586287.BBK82_31865"/>
<reference evidence="2 3" key="1">
    <citation type="submission" date="2016-07" db="EMBL/GenBank/DDBJ databases">
        <title>Complete genome sequence of the Lentzea guizhouensis DHS C013.</title>
        <authorList>
            <person name="Cao C."/>
        </authorList>
    </citation>
    <scope>NUCLEOTIDE SEQUENCE [LARGE SCALE GENOMIC DNA]</scope>
    <source>
        <strain evidence="2 3">DHS C013</strain>
    </source>
</reference>
<feature type="compositionally biased region" description="Gly residues" evidence="1">
    <location>
        <begin position="1"/>
        <end position="15"/>
    </location>
</feature>
<dbReference type="AlphaFoldDB" id="A0A1B2HQF1"/>
<dbReference type="RefSeq" id="WP_065918301.1">
    <property type="nucleotide sequence ID" value="NZ_CP016793.1"/>
</dbReference>
<evidence type="ECO:0000256" key="1">
    <source>
        <dbReference type="SAM" id="MobiDB-lite"/>
    </source>
</evidence>
<proteinExistence type="predicted"/>
<evidence type="ECO:0000313" key="2">
    <source>
        <dbReference type="EMBL" id="ANZ39960.1"/>
    </source>
</evidence>
<keyword evidence="3" id="KW-1185">Reference proteome</keyword>
<organism evidence="2 3">
    <name type="scientific">Lentzea guizhouensis</name>
    <dbReference type="NCBI Taxonomy" id="1586287"/>
    <lineage>
        <taxon>Bacteria</taxon>
        <taxon>Bacillati</taxon>
        <taxon>Actinomycetota</taxon>
        <taxon>Actinomycetes</taxon>
        <taxon>Pseudonocardiales</taxon>
        <taxon>Pseudonocardiaceae</taxon>
        <taxon>Lentzea</taxon>
    </lineage>
</organism>
<feature type="region of interest" description="Disordered" evidence="1">
    <location>
        <begin position="1"/>
        <end position="71"/>
    </location>
</feature>
<sequence length="108" mass="10188">MGAGAFGGAGAGGSGSMQAGGSAGVMGQQGGRPGMPMGMPAVGGAAAAGMAGAPMGGAPMGGNREEDKEHRSASYIMGGDLFEVPGENLPPSVIGAAKPKKQKGTETP</sequence>
<evidence type="ECO:0000313" key="3">
    <source>
        <dbReference type="Proteomes" id="UP000093053"/>
    </source>
</evidence>
<dbReference type="KEGG" id="led:BBK82_31865"/>
<feature type="region of interest" description="Disordered" evidence="1">
    <location>
        <begin position="86"/>
        <end position="108"/>
    </location>
</feature>
<feature type="compositionally biased region" description="Low complexity" evidence="1">
    <location>
        <begin position="34"/>
        <end position="53"/>
    </location>
</feature>
<protein>
    <submittedName>
        <fullName evidence="2">Uncharacterized protein</fullName>
    </submittedName>
</protein>
<gene>
    <name evidence="2" type="ORF">BBK82_31865</name>
</gene>